<accession>C9ML97</accession>
<keyword evidence="3" id="KW-1185">Reference proteome</keyword>
<dbReference type="HOGENOM" id="CLU_1794726_0_0_10"/>
<reference evidence="2 3" key="1">
    <citation type="submission" date="2009-09" db="EMBL/GenBank/DDBJ databases">
        <authorList>
            <person name="Weinstock G."/>
            <person name="Sodergren E."/>
            <person name="Clifton S."/>
            <person name="Fulton L."/>
            <person name="Fulton B."/>
            <person name="Courtney L."/>
            <person name="Fronick C."/>
            <person name="Harrison M."/>
            <person name="Strong C."/>
            <person name="Farmer C."/>
            <person name="Delahaunty K."/>
            <person name="Markovic C."/>
            <person name="Hall O."/>
            <person name="Minx P."/>
            <person name="Tomlinson C."/>
            <person name="Mitreva M."/>
            <person name="Nelson J."/>
            <person name="Hou S."/>
            <person name="Wollam A."/>
            <person name="Pepin K.H."/>
            <person name="Johnson M."/>
            <person name="Bhonagiri V."/>
            <person name="Nash W.E."/>
            <person name="Warren W."/>
            <person name="Chinwalla A."/>
            <person name="Mardis E.R."/>
            <person name="Wilson R.K."/>
        </authorList>
    </citation>
    <scope>NUCLEOTIDE SEQUENCE [LARGE SCALE GENOMIC DNA]</scope>
    <source>
        <strain evidence="2 3">F0319</strain>
    </source>
</reference>
<evidence type="ECO:0000313" key="3">
    <source>
        <dbReference type="Proteomes" id="UP000003327"/>
    </source>
</evidence>
<organism evidence="2 3">
    <name type="scientific">Prevotella veroralis F0319</name>
    <dbReference type="NCBI Taxonomy" id="649761"/>
    <lineage>
        <taxon>Bacteria</taxon>
        <taxon>Pseudomonadati</taxon>
        <taxon>Bacteroidota</taxon>
        <taxon>Bacteroidia</taxon>
        <taxon>Bacteroidales</taxon>
        <taxon>Prevotellaceae</taxon>
        <taxon>Prevotella</taxon>
    </lineage>
</organism>
<comment type="caution">
    <text evidence="2">The sequence shown here is derived from an EMBL/GenBank/DDBJ whole genome shotgun (WGS) entry which is preliminary data.</text>
</comment>
<proteinExistence type="predicted"/>
<protein>
    <submittedName>
        <fullName evidence="2">Uncharacterized protein</fullName>
    </submittedName>
</protein>
<dbReference type="Proteomes" id="UP000003327">
    <property type="component" value="Unassembled WGS sequence"/>
</dbReference>
<keyword evidence="1" id="KW-0732">Signal</keyword>
<evidence type="ECO:0000313" key="2">
    <source>
        <dbReference type="EMBL" id="EEX19431.1"/>
    </source>
</evidence>
<dbReference type="RefSeq" id="WP_004381995.1">
    <property type="nucleotide sequence ID" value="NZ_GG698712.1"/>
</dbReference>
<feature type="signal peptide" evidence="1">
    <location>
        <begin position="1"/>
        <end position="23"/>
    </location>
</feature>
<dbReference type="STRING" id="649761.HMPREF0973_00372"/>
<feature type="chain" id="PRO_5002997725" evidence="1">
    <location>
        <begin position="24"/>
        <end position="144"/>
    </location>
</feature>
<dbReference type="AlphaFoldDB" id="C9ML97"/>
<gene>
    <name evidence="2" type="ORF">HMPREF0973_00372</name>
</gene>
<evidence type="ECO:0000256" key="1">
    <source>
        <dbReference type="SAM" id="SignalP"/>
    </source>
</evidence>
<dbReference type="EMBL" id="ACVA01000013">
    <property type="protein sequence ID" value="EEX19431.1"/>
    <property type="molecule type" value="Genomic_DNA"/>
</dbReference>
<sequence>MKNLLIKANIFLCLSLMTICAHAQSGKVVIGKGGIEARYLGESKTMYHCEVQDDFWISKTKARVIVYRAVKGQGFVIPNFEKVLVYQQPRKSKVLAIIVTPQGDLPDCYRCLGVVNNYYKVQTVRGIVGYVLKSRFFWDSICTF</sequence>
<name>C9ML97_9BACT</name>